<keyword evidence="2" id="KW-1185">Reference proteome</keyword>
<reference evidence="1 2" key="1">
    <citation type="submission" date="2018-08" db="EMBL/GenBank/DDBJ databases">
        <title>Genomic Encyclopedia of Archaeal and Bacterial Type Strains, Phase II (KMG-II): from individual species to whole genera.</title>
        <authorList>
            <person name="Goeker M."/>
        </authorList>
    </citation>
    <scope>NUCLEOTIDE SEQUENCE [LARGE SCALE GENOMIC DNA]</scope>
    <source>
        <strain evidence="1 2">DSM 45791</strain>
    </source>
</reference>
<dbReference type="Proteomes" id="UP000256269">
    <property type="component" value="Unassembled WGS sequence"/>
</dbReference>
<name>A0A3E0G6K2_9PSEU</name>
<dbReference type="AlphaFoldDB" id="A0A3E0G6K2"/>
<evidence type="ECO:0000313" key="2">
    <source>
        <dbReference type="Proteomes" id="UP000256269"/>
    </source>
</evidence>
<accession>A0A3E0G6K2</accession>
<dbReference type="EMBL" id="QUNO01000048">
    <property type="protein sequence ID" value="REH17427.1"/>
    <property type="molecule type" value="Genomic_DNA"/>
</dbReference>
<dbReference type="Gene3D" id="1.10.10.60">
    <property type="entry name" value="Homeodomain-like"/>
    <property type="match status" value="1"/>
</dbReference>
<protein>
    <submittedName>
        <fullName evidence="1">Uncharacterized protein</fullName>
    </submittedName>
</protein>
<evidence type="ECO:0000313" key="1">
    <source>
        <dbReference type="EMBL" id="REH17427.1"/>
    </source>
</evidence>
<organism evidence="1 2">
    <name type="scientific">Kutzneria buriramensis</name>
    <dbReference type="NCBI Taxonomy" id="1045776"/>
    <lineage>
        <taxon>Bacteria</taxon>
        <taxon>Bacillati</taxon>
        <taxon>Actinomycetota</taxon>
        <taxon>Actinomycetes</taxon>
        <taxon>Pseudonocardiales</taxon>
        <taxon>Pseudonocardiaceae</taxon>
        <taxon>Kutzneria</taxon>
    </lineage>
</organism>
<comment type="caution">
    <text evidence="1">The sequence shown here is derived from an EMBL/GenBank/DDBJ whole genome shotgun (WGS) entry which is preliminary data.</text>
</comment>
<proteinExistence type="predicted"/>
<sequence length="110" mass="11630">MPFARRGSDKTTVADVAAAADVSSRTEFRYGHIALLHELTRALLIGDAVVHHKRLGLGPSTFAAGPTAQATSLTRIPADVVAVGFEHGDPLPGPAIETFQVFLNKTAGRR</sequence>
<gene>
    <name evidence="1" type="ORF">BCF44_1486</name>
</gene>